<evidence type="ECO:0000313" key="2">
    <source>
        <dbReference type="Proteomes" id="UP000006247"/>
    </source>
</evidence>
<accession>C0E114</accession>
<sequence>MNFLSLVSFSQDKNHISNTNNTAPQEGDFLGGTIYCASPPDYNARATIMVRRGKNMYVDPDQEKH</sequence>
<dbReference type="EMBL" id="ACEB01000006">
    <property type="protein sequence ID" value="EEG27812.1"/>
    <property type="molecule type" value="Genomic_DNA"/>
</dbReference>
<name>C0E114_9CORY</name>
<reference evidence="1 2" key="1">
    <citation type="submission" date="2009-01" db="EMBL/GenBank/DDBJ databases">
        <authorList>
            <person name="Fulton L."/>
            <person name="Clifton S."/>
            <person name="Chinwalla A.T."/>
            <person name="Mitreva M."/>
            <person name="Sodergren E."/>
            <person name="Weinstock G."/>
            <person name="Clifton S."/>
            <person name="Dooling D.J."/>
            <person name="Fulton B."/>
            <person name="Minx P."/>
            <person name="Pepin K.H."/>
            <person name="Johnson M."/>
            <person name="Bhonagiri V."/>
            <person name="Nash W.E."/>
            <person name="Mardis E.R."/>
            <person name="Wilson R.K."/>
        </authorList>
    </citation>
    <scope>NUCLEOTIDE SEQUENCE [LARGE SCALE GENOMIC DNA]</scope>
    <source>
        <strain evidence="1 2">ATCC 33806</strain>
    </source>
</reference>
<dbReference type="AlphaFoldDB" id="C0E114"/>
<organism evidence="1 2">
    <name type="scientific">Corynebacterium matruchotii ATCC 33806</name>
    <dbReference type="NCBI Taxonomy" id="566549"/>
    <lineage>
        <taxon>Bacteria</taxon>
        <taxon>Bacillati</taxon>
        <taxon>Actinomycetota</taxon>
        <taxon>Actinomycetes</taxon>
        <taxon>Mycobacteriales</taxon>
        <taxon>Corynebacteriaceae</taxon>
        <taxon>Corynebacterium</taxon>
    </lineage>
</organism>
<dbReference type="Proteomes" id="UP000006247">
    <property type="component" value="Unassembled WGS sequence"/>
</dbReference>
<gene>
    <name evidence="1" type="ORF">CORMATOL_00664</name>
</gene>
<protein>
    <submittedName>
        <fullName evidence="1">Uncharacterized protein</fullName>
    </submittedName>
</protein>
<comment type="caution">
    <text evidence="1">The sequence shown here is derived from an EMBL/GenBank/DDBJ whole genome shotgun (WGS) entry which is preliminary data.</text>
</comment>
<proteinExistence type="predicted"/>
<evidence type="ECO:0000313" key="1">
    <source>
        <dbReference type="EMBL" id="EEG27812.1"/>
    </source>
</evidence>
<dbReference type="HOGENOM" id="CLU_2842366_0_0_11"/>